<dbReference type="Proteomes" id="UP000583800">
    <property type="component" value="Unassembled WGS sequence"/>
</dbReference>
<dbReference type="PROSITE" id="PS51257">
    <property type="entry name" value="PROKAR_LIPOPROTEIN"/>
    <property type="match status" value="1"/>
</dbReference>
<dbReference type="EMBL" id="JACHJB010000001">
    <property type="protein sequence ID" value="MBB6346132.1"/>
    <property type="molecule type" value="Genomic_DNA"/>
</dbReference>
<keyword evidence="3" id="KW-1185">Reference proteome</keyword>
<dbReference type="AlphaFoldDB" id="A0A7X0C0F3"/>
<dbReference type="RefSeq" id="WP_185083977.1">
    <property type="nucleotide sequence ID" value="NZ_JACHJB010000001.1"/>
</dbReference>
<proteinExistence type="predicted"/>
<evidence type="ECO:0000313" key="2">
    <source>
        <dbReference type="EMBL" id="MBB6346132.1"/>
    </source>
</evidence>
<evidence type="ECO:0000256" key="1">
    <source>
        <dbReference type="SAM" id="SignalP"/>
    </source>
</evidence>
<name>A0A7X0C0F3_9ACTN</name>
<protein>
    <submittedName>
        <fullName evidence="2">Uncharacterized protein</fullName>
    </submittedName>
</protein>
<organism evidence="2 3">
    <name type="scientific">Nonomuraea muscovyensis</name>
    <dbReference type="NCBI Taxonomy" id="1124761"/>
    <lineage>
        <taxon>Bacteria</taxon>
        <taxon>Bacillati</taxon>
        <taxon>Actinomycetota</taxon>
        <taxon>Actinomycetes</taxon>
        <taxon>Streptosporangiales</taxon>
        <taxon>Streptosporangiaceae</taxon>
        <taxon>Nonomuraea</taxon>
    </lineage>
</organism>
<reference evidence="2 3" key="1">
    <citation type="submission" date="2020-08" db="EMBL/GenBank/DDBJ databases">
        <title>Sequencing the genomes of 1000 actinobacteria strains.</title>
        <authorList>
            <person name="Klenk H.-P."/>
        </authorList>
    </citation>
    <scope>NUCLEOTIDE SEQUENCE [LARGE SCALE GENOMIC DNA]</scope>
    <source>
        <strain evidence="2 3">DSM 45913</strain>
    </source>
</reference>
<comment type="caution">
    <text evidence="2">The sequence shown here is derived from an EMBL/GenBank/DDBJ whole genome shotgun (WGS) entry which is preliminary data.</text>
</comment>
<accession>A0A7X0C0F3</accession>
<keyword evidence="1" id="KW-0732">Signal</keyword>
<feature type="signal peptide" evidence="1">
    <location>
        <begin position="1"/>
        <end position="22"/>
    </location>
</feature>
<evidence type="ECO:0000313" key="3">
    <source>
        <dbReference type="Proteomes" id="UP000583800"/>
    </source>
</evidence>
<gene>
    <name evidence="2" type="ORF">FHU36_002641</name>
</gene>
<feature type="chain" id="PRO_5038381245" evidence="1">
    <location>
        <begin position="23"/>
        <end position="282"/>
    </location>
</feature>
<sequence>MIAGRWAWGCLMLALACSAACAAPAPSAASKANGPPVIDPSAEAKALRLPFDAYKRTETDIERVERAVDVLAGRCLQQKGYSRPALPGVAVIEAPHRRRYGVMEPLVAQQVGYRAPITSAEREQNRAEEARGGYRDAAERSAAHGCLDDGMGRVYVEGADSPLAVRLEREIFERTRTKDPHVRSAFDAWRSCMRVRGQREYADPLAAAADDRWKDPAAVEAERAAAVADVACKEETDLVEVWHRAEEKLQTAALEQHAAAFDQIRQALEKERAEAARIVQPG</sequence>